<dbReference type="GO" id="GO:0008610">
    <property type="term" value="P:lipid biosynthetic process"/>
    <property type="evidence" value="ECO:0007669"/>
    <property type="project" value="UniProtKB-ARBA"/>
</dbReference>
<dbReference type="EMBL" id="SSWH01000001">
    <property type="protein sequence ID" value="THJ68643.1"/>
    <property type="molecule type" value="Genomic_DNA"/>
</dbReference>
<dbReference type="Pfam" id="PF00487">
    <property type="entry name" value="FA_desaturase"/>
    <property type="match status" value="1"/>
</dbReference>
<protein>
    <submittedName>
        <fullName evidence="4">Acyl-CoA desaturase</fullName>
    </submittedName>
</protein>
<dbReference type="GO" id="GO:0016717">
    <property type="term" value="F:oxidoreductase activity, acting on paired donors, with oxidation of a pair of donors resulting in the reduction of molecular oxygen to two molecules of water"/>
    <property type="evidence" value="ECO:0007669"/>
    <property type="project" value="TreeGrafter"/>
</dbReference>
<dbReference type="PIRSF" id="PIRSF015921">
    <property type="entry name" value="FA_sphinglp_des"/>
    <property type="match status" value="1"/>
</dbReference>
<keyword evidence="2" id="KW-0812">Transmembrane</keyword>
<gene>
    <name evidence="4" type="ORF">E8P82_01705</name>
</gene>
<dbReference type="AlphaFoldDB" id="A0A4S5EAM0"/>
<feature type="transmembrane region" description="Helical" evidence="2">
    <location>
        <begin position="236"/>
        <end position="254"/>
    </location>
</feature>
<dbReference type="GO" id="GO:0016020">
    <property type="term" value="C:membrane"/>
    <property type="evidence" value="ECO:0007669"/>
    <property type="project" value="TreeGrafter"/>
</dbReference>
<name>A0A4S5EAM0_9MICC</name>
<keyword evidence="5" id="KW-1185">Reference proteome</keyword>
<dbReference type="PANTHER" id="PTHR19353:SF19">
    <property type="entry name" value="DELTA(5) FATTY ACID DESATURASE C-RELATED"/>
    <property type="match status" value="1"/>
</dbReference>
<evidence type="ECO:0000259" key="3">
    <source>
        <dbReference type="Pfam" id="PF00487"/>
    </source>
</evidence>
<dbReference type="InterPro" id="IPR005804">
    <property type="entry name" value="FA_desaturase_dom"/>
</dbReference>
<feature type="region of interest" description="Disordered" evidence="1">
    <location>
        <begin position="1"/>
        <end position="41"/>
    </location>
</feature>
<feature type="domain" description="Fatty acid desaturase" evidence="3">
    <location>
        <begin position="99"/>
        <end position="357"/>
    </location>
</feature>
<dbReference type="PANTHER" id="PTHR19353">
    <property type="entry name" value="FATTY ACID DESATURASE 2"/>
    <property type="match status" value="1"/>
</dbReference>
<feature type="transmembrane region" description="Helical" evidence="2">
    <location>
        <begin position="100"/>
        <end position="118"/>
    </location>
</feature>
<comment type="caution">
    <text evidence="4">The sequence shown here is derived from an EMBL/GenBank/DDBJ whole genome shotgun (WGS) entry which is preliminary data.</text>
</comment>
<dbReference type="RefSeq" id="WP_136452744.1">
    <property type="nucleotide sequence ID" value="NZ_SSWH01000001.1"/>
</dbReference>
<dbReference type="CDD" id="cd03506">
    <property type="entry name" value="Delta6-FADS-like"/>
    <property type="match status" value="1"/>
</dbReference>
<accession>A0A4S5EAM0</accession>
<dbReference type="OrthoDB" id="104711at2"/>
<organism evidence="4 5">
    <name type="scientific">Arthrobacter echini</name>
    <dbReference type="NCBI Taxonomy" id="1529066"/>
    <lineage>
        <taxon>Bacteria</taxon>
        <taxon>Bacillati</taxon>
        <taxon>Actinomycetota</taxon>
        <taxon>Actinomycetes</taxon>
        <taxon>Micrococcales</taxon>
        <taxon>Micrococcaceae</taxon>
        <taxon>Arthrobacter</taxon>
    </lineage>
</organism>
<feature type="transmembrane region" description="Helical" evidence="2">
    <location>
        <begin position="202"/>
        <end position="224"/>
    </location>
</feature>
<dbReference type="InterPro" id="IPR012171">
    <property type="entry name" value="Fatty_acid_desaturase"/>
</dbReference>
<evidence type="ECO:0000256" key="2">
    <source>
        <dbReference type="SAM" id="Phobius"/>
    </source>
</evidence>
<dbReference type="Proteomes" id="UP000305233">
    <property type="component" value="Unassembled WGS sequence"/>
</dbReference>
<proteinExistence type="predicted"/>
<reference evidence="4 5" key="1">
    <citation type="submission" date="2019-04" db="EMBL/GenBank/DDBJ databases">
        <authorList>
            <person name="Liu Q."/>
            <person name="Xin Y.-H."/>
        </authorList>
    </citation>
    <scope>NUCLEOTIDE SEQUENCE [LARGE SCALE GENOMIC DNA]</scope>
    <source>
        <strain evidence="4 5">AM23</strain>
    </source>
</reference>
<keyword evidence="2" id="KW-1133">Transmembrane helix</keyword>
<feature type="transmembrane region" description="Helical" evidence="2">
    <location>
        <begin position="138"/>
        <end position="155"/>
    </location>
</feature>
<evidence type="ECO:0000256" key="1">
    <source>
        <dbReference type="SAM" id="MobiDB-lite"/>
    </source>
</evidence>
<evidence type="ECO:0000313" key="4">
    <source>
        <dbReference type="EMBL" id="THJ68643.1"/>
    </source>
</evidence>
<keyword evidence="2" id="KW-0472">Membrane</keyword>
<sequence>MSTNVDSGALRPTTRPEDDGTVAPPVAGEAPTFTPRPPGQRKVVVQRTNQVIASYSVLLKQVRAEGLLGRRRGFYAGVALVLGLGLTAASTGFLLLGDSWFQLIIAGVLGIILTQFAFLGHEASHRQIFASRRTNDRVGRVLAAGVAGISYAWWMDKHTRHHNDPNTVGRDPDIAMGTLSFREEDAAPRTGFHAWFTRRQGYLFFPLLSLEGVNLHVQSLGILLRRGKVQGRWLELALIASRFGLYLGVLFWFLPVGLATAFLGVQLAVFGTYMGASFAPNHKGMPILPAGSTADFLRRQVVTARNIRGGSFVNNAFGGLNFQIEHHLFPDMSRPHLRRAAVVVREHCATLGIPYTEVGVLQSYSAVIAHLNKVGLAARDPFDCPLIQRYRR</sequence>
<feature type="transmembrane region" description="Helical" evidence="2">
    <location>
        <begin position="73"/>
        <end position="94"/>
    </location>
</feature>
<evidence type="ECO:0000313" key="5">
    <source>
        <dbReference type="Proteomes" id="UP000305233"/>
    </source>
</evidence>